<keyword evidence="8 14" id="KW-0169">Cobalamin biosynthesis</keyword>
<dbReference type="EC" id="2.7.7.62" evidence="14"/>
<dbReference type="NCBIfam" id="NF004469">
    <property type="entry name" value="PRK05800.1"/>
    <property type="match status" value="1"/>
</dbReference>
<evidence type="ECO:0000256" key="9">
    <source>
        <dbReference type="ARBA" id="ARBA00022679"/>
    </source>
</evidence>
<evidence type="ECO:0000313" key="15">
    <source>
        <dbReference type="EMBL" id="MDY8109540.1"/>
    </source>
</evidence>
<evidence type="ECO:0000256" key="7">
    <source>
        <dbReference type="ARBA" id="ARBA00007490"/>
    </source>
</evidence>
<dbReference type="CDD" id="cd00544">
    <property type="entry name" value="CobU"/>
    <property type="match status" value="1"/>
</dbReference>
<evidence type="ECO:0000256" key="12">
    <source>
        <dbReference type="ARBA" id="ARBA00022840"/>
    </source>
</evidence>
<comment type="catalytic activity">
    <reaction evidence="2 14">
        <text>adenosylcob(III)inamide phosphate + GTP + H(+) = adenosylcob(III)inamide-GDP + diphosphate</text>
        <dbReference type="Rhea" id="RHEA:22712"/>
        <dbReference type="ChEBI" id="CHEBI:15378"/>
        <dbReference type="ChEBI" id="CHEBI:33019"/>
        <dbReference type="ChEBI" id="CHEBI:37565"/>
        <dbReference type="ChEBI" id="CHEBI:58502"/>
        <dbReference type="ChEBI" id="CHEBI:60487"/>
        <dbReference type="EC" id="2.7.7.62"/>
    </reaction>
</comment>
<keyword evidence="13 14" id="KW-0342">GTP-binding</keyword>
<evidence type="ECO:0000256" key="10">
    <source>
        <dbReference type="ARBA" id="ARBA00022741"/>
    </source>
</evidence>
<comment type="pathway">
    <text evidence="5 14">Cofactor biosynthesis; adenosylcobalamin biosynthesis; adenosylcobalamin from cob(II)yrinate a,c-diamide: step 6/7.</text>
</comment>
<accession>A0ABU5I365</accession>
<keyword evidence="12 14" id="KW-0067">ATP-binding</keyword>
<dbReference type="Pfam" id="PF02283">
    <property type="entry name" value="CobU"/>
    <property type="match status" value="1"/>
</dbReference>
<dbReference type="InterPro" id="IPR003203">
    <property type="entry name" value="CobU/CobP"/>
</dbReference>
<dbReference type="Gene3D" id="3.40.50.300">
    <property type="entry name" value="P-loop containing nucleotide triphosphate hydrolases"/>
    <property type="match status" value="1"/>
</dbReference>
<evidence type="ECO:0000256" key="2">
    <source>
        <dbReference type="ARBA" id="ARBA00000711"/>
    </source>
</evidence>
<comment type="pathway">
    <text evidence="6 14">Cofactor biosynthesis; adenosylcobalamin biosynthesis; adenosylcobalamin from cob(II)yrinate a,c-diamide: step 5/7.</text>
</comment>
<evidence type="ECO:0000256" key="13">
    <source>
        <dbReference type="ARBA" id="ARBA00023134"/>
    </source>
</evidence>
<name>A0ABU5I365_9HYPH</name>
<comment type="function">
    <text evidence="4 14">Catalyzes ATP-dependent phosphorylation of adenosylcobinamide and addition of GMP to adenosylcobinamide phosphate.</text>
</comment>
<evidence type="ECO:0000313" key="16">
    <source>
        <dbReference type="Proteomes" id="UP001294412"/>
    </source>
</evidence>
<gene>
    <name evidence="15" type="primary">cobU</name>
    <name evidence="15" type="ORF">U0C82_10360</name>
</gene>
<comment type="catalytic activity">
    <reaction evidence="3">
        <text>adenosylcob(III)inamide + GTP = adenosylcob(III)inamide phosphate + GDP + H(+)</text>
        <dbReference type="Rhea" id="RHEA:15765"/>
        <dbReference type="ChEBI" id="CHEBI:2480"/>
        <dbReference type="ChEBI" id="CHEBI:15378"/>
        <dbReference type="ChEBI" id="CHEBI:37565"/>
        <dbReference type="ChEBI" id="CHEBI:58189"/>
        <dbReference type="ChEBI" id="CHEBI:58502"/>
        <dbReference type="EC" id="2.7.1.156"/>
    </reaction>
</comment>
<evidence type="ECO:0000256" key="14">
    <source>
        <dbReference type="PIRNR" id="PIRNR006135"/>
    </source>
</evidence>
<comment type="caution">
    <text evidence="15">The sequence shown here is derived from an EMBL/GenBank/DDBJ whole genome shotgun (WGS) entry which is preliminary data.</text>
</comment>
<dbReference type="PANTHER" id="PTHR34848">
    <property type="match status" value="1"/>
</dbReference>
<dbReference type="PANTHER" id="PTHR34848:SF1">
    <property type="entry name" value="BIFUNCTIONAL ADENOSYLCOBALAMIN BIOSYNTHESIS PROTEIN COBU"/>
    <property type="match status" value="1"/>
</dbReference>
<organism evidence="15 16">
    <name type="scientific">Fulvimarina uroteuthidis</name>
    <dbReference type="NCBI Taxonomy" id="3098149"/>
    <lineage>
        <taxon>Bacteria</taxon>
        <taxon>Pseudomonadati</taxon>
        <taxon>Pseudomonadota</taxon>
        <taxon>Alphaproteobacteria</taxon>
        <taxon>Hyphomicrobiales</taxon>
        <taxon>Aurantimonadaceae</taxon>
        <taxon>Fulvimarina</taxon>
    </lineage>
</organism>
<dbReference type="SUPFAM" id="SSF52540">
    <property type="entry name" value="P-loop containing nucleoside triphosphate hydrolases"/>
    <property type="match status" value="1"/>
</dbReference>
<dbReference type="EC" id="2.7.1.156" evidence="14"/>
<keyword evidence="16" id="KW-1185">Reference proteome</keyword>
<protein>
    <recommendedName>
        <fullName evidence="14">Bifunctional adenosylcobalamin biosynthesis protein</fullName>
        <ecNumber evidence="14">2.7.1.156</ecNumber>
        <ecNumber evidence="14">2.7.7.62</ecNumber>
    </recommendedName>
</protein>
<keyword evidence="15" id="KW-0548">Nucleotidyltransferase</keyword>
<reference evidence="15 16" key="1">
    <citation type="submission" date="2023-12" db="EMBL/GenBank/DDBJ databases">
        <title>Description of Novel Strain Fulvimarina sp. 2208YS6-2-32 isolated from Uroteuthis (Photololigo) edulis.</title>
        <authorList>
            <person name="Park J.-S."/>
        </authorList>
    </citation>
    <scope>NUCLEOTIDE SEQUENCE [LARGE SCALE GENOMIC DNA]</scope>
    <source>
        <strain evidence="15 16">2208YS6-2-32</strain>
    </source>
</reference>
<evidence type="ECO:0000256" key="8">
    <source>
        <dbReference type="ARBA" id="ARBA00022573"/>
    </source>
</evidence>
<sequence length="176" mass="18675">MTALSHLFVLGGARSGKSAYAERRARDTGLSLTYLATSQIFDAEMAERVSRHRSERAGDGWTTIEEPLALGETLSRVAVPGGVVLVDCLTLWVTNLMMAERDVSADVDRLVGLIEGGLGGPVIFVSNETGLGIVPDNKMARDFRDHAGRLNQRIAAVAGEVVFVAAGLALVLKPSA</sequence>
<keyword evidence="11 14" id="KW-0418">Kinase</keyword>
<dbReference type="InterPro" id="IPR027417">
    <property type="entry name" value="P-loop_NTPase"/>
</dbReference>
<dbReference type="Proteomes" id="UP001294412">
    <property type="component" value="Unassembled WGS sequence"/>
</dbReference>
<dbReference type="RefSeq" id="WP_322187028.1">
    <property type="nucleotide sequence ID" value="NZ_JAXLPB010000003.1"/>
</dbReference>
<evidence type="ECO:0000256" key="6">
    <source>
        <dbReference type="ARBA" id="ARBA00005159"/>
    </source>
</evidence>
<comment type="catalytic activity">
    <reaction evidence="1 14">
        <text>adenosylcob(III)inamide + ATP = adenosylcob(III)inamide phosphate + ADP + H(+)</text>
        <dbReference type="Rhea" id="RHEA:15769"/>
        <dbReference type="ChEBI" id="CHEBI:2480"/>
        <dbReference type="ChEBI" id="CHEBI:15378"/>
        <dbReference type="ChEBI" id="CHEBI:30616"/>
        <dbReference type="ChEBI" id="CHEBI:58502"/>
        <dbReference type="ChEBI" id="CHEBI:456216"/>
        <dbReference type="EC" id="2.7.1.156"/>
    </reaction>
</comment>
<keyword evidence="9 14" id="KW-0808">Transferase</keyword>
<dbReference type="PIRSF" id="PIRSF006135">
    <property type="entry name" value="CobU"/>
    <property type="match status" value="1"/>
</dbReference>
<comment type="similarity">
    <text evidence="7 14">Belongs to the CobU/CobP family.</text>
</comment>
<dbReference type="EMBL" id="JAXLPB010000003">
    <property type="protein sequence ID" value="MDY8109540.1"/>
    <property type="molecule type" value="Genomic_DNA"/>
</dbReference>
<proteinExistence type="inferred from homology"/>
<evidence type="ECO:0000256" key="11">
    <source>
        <dbReference type="ARBA" id="ARBA00022777"/>
    </source>
</evidence>
<evidence type="ECO:0000256" key="1">
    <source>
        <dbReference type="ARBA" id="ARBA00000312"/>
    </source>
</evidence>
<keyword evidence="10 14" id="KW-0547">Nucleotide-binding</keyword>
<dbReference type="GO" id="GO:0008820">
    <property type="term" value="F:cobinamide phosphate guanylyltransferase activity"/>
    <property type="evidence" value="ECO:0007669"/>
    <property type="project" value="UniProtKB-EC"/>
</dbReference>
<dbReference type="GO" id="GO:0043752">
    <property type="term" value="F:adenosylcobinamide kinase activity"/>
    <property type="evidence" value="ECO:0007669"/>
    <property type="project" value="UniProtKB-EC"/>
</dbReference>
<evidence type="ECO:0000256" key="5">
    <source>
        <dbReference type="ARBA" id="ARBA00004692"/>
    </source>
</evidence>
<evidence type="ECO:0000256" key="3">
    <source>
        <dbReference type="ARBA" id="ARBA00001522"/>
    </source>
</evidence>
<evidence type="ECO:0000256" key="4">
    <source>
        <dbReference type="ARBA" id="ARBA00003889"/>
    </source>
</evidence>